<dbReference type="InterPro" id="IPR008966">
    <property type="entry name" value="Adhesion_dom_sf"/>
</dbReference>
<feature type="domain" description="Fimbrial-type adhesion" evidence="2">
    <location>
        <begin position="204"/>
        <end position="359"/>
    </location>
</feature>
<dbReference type="GO" id="GO:0009289">
    <property type="term" value="C:pilus"/>
    <property type="evidence" value="ECO:0007669"/>
    <property type="project" value="InterPro"/>
</dbReference>
<dbReference type="SUPFAM" id="SSF49401">
    <property type="entry name" value="Bacterial adhesins"/>
    <property type="match status" value="1"/>
</dbReference>
<evidence type="ECO:0000259" key="2">
    <source>
        <dbReference type="Pfam" id="PF00419"/>
    </source>
</evidence>
<dbReference type="InterPro" id="IPR036937">
    <property type="entry name" value="Adhesion_dom_fimbrial_sf"/>
</dbReference>
<evidence type="ECO:0000313" key="3">
    <source>
        <dbReference type="EMBL" id="CRL62859.1"/>
    </source>
</evidence>
<name>A0A0G4QB82_9GAMM</name>
<organism evidence="3 4">
    <name type="scientific">Proteus penneri</name>
    <dbReference type="NCBI Taxonomy" id="102862"/>
    <lineage>
        <taxon>Bacteria</taxon>
        <taxon>Pseudomonadati</taxon>
        <taxon>Pseudomonadota</taxon>
        <taxon>Gammaproteobacteria</taxon>
        <taxon>Enterobacterales</taxon>
        <taxon>Morganellaceae</taxon>
        <taxon>Proteus</taxon>
    </lineage>
</organism>
<dbReference type="InterPro" id="IPR000259">
    <property type="entry name" value="Adhesion_dom_fimbrial"/>
</dbReference>
<protein>
    <recommendedName>
        <fullName evidence="2">Fimbrial-type adhesion domain-containing protein</fullName>
    </recommendedName>
</protein>
<dbReference type="Proteomes" id="UP000183920">
    <property type="component" value="Unassembled WGS sequence"/>
</dbReference>
<proteinExistence type="predicted"/>
<accession>A0A0G4QB82</accession>
<sequence precursor="true">MKSPAFIFIILLGAISQQAIANCKPEETITAPNINFDLSADLNAASTTVTKTSRTTFPGTFKCNARGVLFPNTVGIASPFNDGRTGTIGFNGGKQFVSITLTALEKDNVTNISAGTHPASDLDTNFTLKFTLLSSKPSTNYKEVSGNTAVVNPVILASDASNVGLVQWLLNIVIKLVQFLLTWQWPVDQNDIFLQPMLITYNPVMTTCNFSNAGLVVSLPLISVKDAKTVDKAGYTPFTLNFTCQDFLSGSKASRNIKMFLSSQNLLATDKTILTNTTAQGAGGIGFRVVKSDNINSPVIFSDNINSQGSATSIFSVNQGGNLSSAFSINMGAYYYPYSVNSVTQGKITSTATLVMSYD</sequence>
<feature type="signal peptide" evidence="1">
    <location>
        <begin position="1"/>
        <end position="21"/>
    </location>
</feature>
<dbReference type="RefSeq" id="WP_072064059.1">
    <property type="nucleotide sequence ID" value="NZ_CVRY01000004.1"/>
</dbReference>
<dbReference type="Gene3D" id="2.60.40.1090">
    <property type="entry name" value="Fimbrial-type adhesion domain"/>
    <property type="match status" value="1"/>
</dbReference>
<dbReference type="EMBL" id="CVRY01000004">
    <property type="protein sequence ID" value="CRL62859.1"/>
    <property type="molecule type" value="Genomic_DNA"/>
</dbReference>
<gene>
    <name evidence="3" type="ORF">BN1804_02183</name>
</gene>
<dbReference type="GO" id="GO:0007155">
    <property type="term" value="P:cell adhesion"/>
    <property type="evidence" value="ECO:0007669"/>
    <property type="project" value="InterPro"/>
</dbReference>
<keyword evidence="1" id="KW-0732">Signal</keyword>
<evidence type="ECO:0000313" key="4">
    <source>
        <dbReference type="Proteomes" id="UP000183920"/>
    </source>
</evidence>
<evidence type="ECO:0000256" key="1">
    <source>
        <dbReference type="SAM" id="SignalP"/>
    </source>
</evidence>
<dbReference type="AlphaFoldDB" id="A0A0G4QB82"/>
<reference evidence="4" key="1">
    <citation type="submission" date="2015-06" db="EMBL/GenBank/DDBJ databases">
        <authorList>
            <person name="Urmite Genomes"/>
        </authorList>
    </citation>
    <scope>NUCLEOTIDE SEQUENCE [LARGE SCALE GENOMIC DNA]</scope>
    <source>
        <strain evidence="4">CSUR P1867</strain>
    </source>
</reference>
<feature type="chain" id="PRO_5005196312" description="Fimbrial-type adhesion domain-containing protein" evidence="1">
    <location>
        <begin position="22"/>
        <end position="359"/>
    </location>
</feature>
<dbReference type="Pfam" id="PF00419">
    <property type="entry name" value="Fimbrial"/>
    <property type="match status" value="1"/>
</dbReference>